<evidence type="ECO:0000256" key="2">
    <source>
        <dbReference type="PROSITE-ProRule" id="PRU00335"/>
    </source>
</evidence>
<dbReference type="InterPro" id="IPR009057">
    <property type="entry name" value="Homeodomain-like_sf"/>
</dbReference>
<dbReference type="EMBL" id="JACXZA010000001">
    <property type="protein sequence ID" value="MBD3917924.1"/>
    <property type="molecule type" value="Genomic_DNA"/>
</dbReference>
<name>A0ABR8MTS2_9BACL</name>
<dbReference type="PANTHER" id="PTHR43479:SF11">
    <property type="entry name" value="ACREF_ENVCD OPERON REPRESSOR-RELATED"/>
    <property type="match status" value="1"/>
</dbReference>
<accession>A0ABR8MTS2</accession>
<organism evidence="4 5">
    <name type="scientific">Paenibacillus terricola</name>
    <dbReference type="NCBI Taxonomy" id="2763503"/>
    <lineage>
        <taxon>Bacteria</taxon>
        <taxon>Bacillati</taxon>
        <taxon>Bacillota</taxon>
        <taxon>Bacilli</taxon>
        <taxon>Bacillales</taxon>
        <taxon>Paenibacillaceae</taxon>
        <taxon>Paenibacillus</taxon>
    </lineage>
</organism>
<dbReference type="Pfam" id="PF00440">
    <property type="entry name" value="TetR_N"/>
    <property type="match status" value="1"/>
</dbReference>
<dbReference type="PRINTS" id="PR00455">
    <property type="entry name" value="HTHTETR"/>
</dbReference>
<dbReference type="Gene3D" id="1.10.357.10">
    <property type="entry name" value="Tetracycline Repressor, domain 2"/>
    <property type="match status" value="1"/>
</dbReference>
<evidence type="ECO:0000313" key="4">
    <source>
        <dbReference type="EMBL" id="MBD3917924.1"/>
    </source>
</evidence>
<sequence length="207" mass="23407">MGKTNVPNARERILQAAVRVFAEKSFEGARIDEIAKEANVPKSLIYYHFKSKDEMLDVLLGEFITSYEALLRSGSDGVNHGNGDAVKQRMNHYYSFAMANADLIRVMFMESLKKSAEKPIMYRVVEVLVDSEAEPAADDASSDKDRKERMVGEFFNGVLPLFGYICFADSWTRSYDMDRAMFDKLFMDVFSAAHSGYHLARGGQHQS</sequence>
<keyword evidence="1 2" id="KW-0238">DNA-binding</keyword>
<comment type="caution">
    <text evidence="4">The sequence shown here is derived from an EMBL/GenBank/DDBJ whole genome shotgun (WGS) entry which is preliminary data.</text>
</comment>
<feature type="domain" description="HTH tetR-type" evidence="3">
    <location>
        <begin position="7"/>
        <end position="67"/>
    </location>
</feature>
<dbReference type="PANTHER" id="PTHR43479">
    <property type="entry name" value="ACREF/ENVCD OPERON REPRESSOR-RELATED"/>
    <property type="match status" value="1"/>
</dbReference>
<evidence type="ECO:0000259" key="3">
    <source>
        <dbReference type="PROSITE" id="PS50977"/>
    </source>
</evidence>
<keyword evidence="5" id="KW-1185">Reference proteome</keyword>
<dbReference type="PROSITE" id="PS50977">
    <property type="entry name" value="HTH_TETR_2"/>
    <property type="match status" value="1"/>
</dbReference>
<dbReference type="InterPro" id="IPR001647">
    <property type="entry name" value="HTH_TetR"/>
</dbReference>
<protein>
    <submittedName>
        <fullName evidence="4">TetR/AcrR family transcriptional regulator</fullName>
    </submittedName>
</protein>
<dbReference type="RefSeq" id="WP_191202178.1">
    <property type="nucleotide sequence ID" value="NZ_JACXZA010000001.1"/>
</dbReference>
<dbReference type="InterPro" id="IPR050624">
    <property type="entry name" value="HTH-type_Tx_Regulator"/>
</dbReference>
<feature type="DNA-binding region" description="H-T-H motif" evidence="2">
    <location>
        <begin position="30"/>
        <end position="49"/>
    </location>
</feature>
<reference evidence="4 5" key="1">
    <citation type="submission" date="2020-09" db="EMBL/GenBank/DDBJ databases">
        <title>Paenibacillus sp. strain PR3 16S rRNA gene Genome sequencing and assembly.</title>
        <authorList>
            <person name="Kim J."/>
        </authorList>
    </citation>
    <scope>NUCLEOTIDE SEQUENCE [LARGE SCALE GENOMIC DNA]</scope>
    <source>
        <strain evidence="4 5">PR3</strain>
    </source>
</reference>
<dbReference type="Proteomes" id="UP000609346">
    <property type="component" value="Unassembled WGS sequence"/>
</dbReference>
<proteinExistence type="predicted"/>
<evidence type="ECO:0000313" key="5">
    <source>
        <dbReference type="Proteomes" id="UP000609346"/>
    </source>
</evidence>
<evidence type="ECO:0000256" key="1">
    <source>
        <dbReference type="ARBA" id="ARBA00023125"/>
    </source>
</evidence>
<gene>
    <name evidence="4" type="ORF">H8B09_04095</name>
</gene>
<dbReference type="SUPFAM" id="SSF46689">
    <property type="entry name" value="Homeodomain-like"/>
    <property type="match status" value="1"/>
</dbReference>